<reference evidence="5" key="2">
    <citation type="submission" date="2024-10" db="UniProtKB">
        <authorList>
            <consortium name="EnsemblProtists"/>
        </authorList>
    </citation>
    <scope>IDENTIFICATION</scope>
</reference>
<dbReference type="CDD" id="cd03354">
    <property type="entry name" value="LbH_SAT"/>
    <property type="match status" value="1"/>
</dbReference>
<dbReference type="SMART" id="SM00971">
    <property type="entry name" value="SATase_N"/>
    <property type="match status" value="1"/>
</dbReference>
<keyword evidence="3" id="KW-0012">Acyltransferase</keyword>
<dbReference type="EnsemblProtists" id="EOD10159">
    <property type="protein sequence ID" value="EOD10159"/>
    <property type="gene ID" value="EMIHUDRAFT_248485"/>
</dbReference>
<evidence type="ECO:0000259" key="4">
    <source>
        <dbReference type="SMART" id="SM00971"/>
    </source>
</evidence>
<organism evidence="5 6">
    <name type="scientific">Emiliania huxleyi (strain CCMP1516)</name>
    <dbReference type="NCBI Taxonomy" id="280463"/>
    <lineage>
        <taxon>Eukaryota</taxon>
        <taxon>Haptista</taxon>
        <taxon>Haptophyta</taxon>
        <taxon>Prymnesiophyceae</taxon>
        <taxon>Isochrysidales</taxon>
        <taxon>Noelaerhabdaceae</taxon>
        <taxon>Emiliania</taxon>
    </lineage>
</organism>
<keyword evidence="2" id="KW-0808">Transferase</keyword>
<evidence type="ECO:0000313" key="6">
    <source>
        <dbReference type="Proteomes" id="UP000013827"/>
    </source>
</evidence>
<evidence type="ECO:0000256" key="3">
    <source>
        <dbReference type="ARBA" id="ARBA00023315"/>
    </source>
</evidence>
<evidence type="ECO:0000313" key="5">
    <source>
        <dbReference type="EnsemblProtists" id="EOD10159"/>
    </source>
</evidence>
<protein>
    <recommendedName>
        <fullName evidence="4">Serine acetyltransferase N-terminal domain-containing protein</fullName>
    </recommendedName>
</protein>
<keyword evidence="1" id="KW-0028">Amino-acid biosynthesis</keyword>
<dbReference type="Gene3D" id="1.10.3130.10">
    <property type="entry name" value="serine acetyltransferase, domain 1"/>
    <property type="match status" value="1"/>
</dbReference>
<reference evidence="6" key="1">
    <citation type="journal article" date="2013" name="Nature">
        <title>Pan genome of the phytoplankton Emiliania underpins its global distribution.</title>
        <authorList>
            <person name="Read B.A."/>
            <person name="Kegel J."/>
            <person name="Klute M.J."/>
            <person name="Kuo A."/>
            <person name="Lefebvre S.C."/>
            <person name="Maumus F."/>
            <person name="Mayer C."/>
            <person name="Miller J."/>
            <person name="Monier A."/>
            <person name="Salamov A."/>
            <person name="Young J."/>
            <person name="Aguilar M."/>
            <person name="Claverie J.M."/>
            <person name="Frickenhaus S."/>
            <person name="Gonzalez K."/>
            <person name="Herman E.K."/>
            <person name="Lin Y.C."/>
            <person name="Napier J."/>
            <person name="Ogata H."/>
            <person name="Sarno A.F."/>
            <person name="Shmutz J."/>
            <person name="Schroeder D."/>
            <person name="de Vargas C."/>
            <person name="Verret F."/>
            <person name="von Dassow P."/>
            <person name="Valentin K."/>
            <person name="Van de Peer Y."/>
            <person name="Wheeler G."/>
            <person name="Dacks J.B."/>
            <person name="Delwiche C.F."/>
            <person name="Dyhrman S.T."/>
            <person name="Glockner G."/>
            <person name="John U."/>
            <person name="Richards T."/>
            <person name="Worden A.Z."/>
            <person name="Zhang X."/>
            <person name="Grigoriev I.V."/>
            <person name="Allen A.E."/>
            <person name="Bidle K."/>
            <person name="Borodovsky M."/>
            <person name="Bowler C."/>
            <person name="Brownlee C."/>
            <person name="Cock J.M."/>
            <person name="Elias M."/>
            <person name="Gladyshev V.N."/>
            <person name="Groth M."/>
            <person name="Guda C."/>
            <person name="Hadaegh A."/>
            <person name="Iglesias-Rodriguez M.D."/>
            <person name="Jenkins J."/>
            <person name="Jones B.M."/>
            <person name="Lawson T."/>
            <person name="Leese F."/>
            <person name="Lindquist E."/>
            <person name="Lobanov A."/>
            <person name="Lomsadze A."/>
            <person name="Malik S.B."/>
            <person name="Marsh M.E."/>
            <person name="Mackinder L."/>
            <person name="Mock T."/>
            <person name="Mueller-Roeber B."/>
            <person name="Pagarete A."/>
            <person name="Parker M."/>
            <person name="Probert I."/>
            <person name="Quesneville H."/>
            <person name="Raines C."/>
            <person name="Rensing S.A."/>
            <person name="Riano-Pachon D.M."/>
            <person name="Richier S."/>
            <person name="Rokitta S."/>
            <person name="Shiraiwa Y."/>
            <person name="Soanes D.M."/>
            <person name="van der Giezen M."/>
            <person name="Wahlund T.M."/>
            <person name="Williams B."/>
            <person name="Wilson W."/>
            <person name="Wolfe G."/>
            <person name="Wurch L.L."/>
        </authorList>
    </citation>
    <scope>NUCLEOTIDE SEQUENCE</scope>
</reference>
<dbReference type="Proteomes" id="UP000013827">
    <property type="component" value="Unassembled WGS sequence"/>
</dbReference>
<dbReference type="eggNOG" id="KOG4750">
    <property type="taxonomic scope" value="Eukaryota"/>
</dbReference>
<feature type="domain" description="Serine acetyltransferase N-terminal" evidence="4">
    <location>
        <begin position="40"/>
        <end position="167"/>
    </location>
</feature>
<dbReference type="KEGG" id="ehx:EMIHUDRAFT_248485"/>
<dbReference type="Gene3D" id="2.160.10.10">
    <property type="entry name" value="Hexapeptide repeat proteins"/>
    <property type="match status" value="1"/>
</dbReference>
<dbReference type="UniPathway" id="UPA00136">
    <property type="reaction ID" value="UER00199"/>
</dbReference>
<dbReference type="PANTHER" id="PTHR42811">
    <property type="entry name" value="SERINE ACETYLTRANSFERASE"/>
    <property type="match status" value="1"/>
</dbReference>
<dbReference type="STRING" id="2903.R1DN91"/>
<dbReference type="AlphaFoldDB" id="A0A0D3IFX4"/>
<dbReference type="InterPro" id="IPR042122">
    <property type="entry name" value="Ser_AcTrfase_N_sf"/>
</dbReference>
<sequence>MLRFSRRTPLLAARRACSLRLRRCISSTSSLQTTIDTQSTWSKLQSEAREAIASSVKRGYGLRDLIEQRVLSHGSLADGLSATIGAKLEDGATGLDYAAMCSAAYAADASIVDAAAADLERASLYHALATCVSSAVVGEALTVVPDAAFAGFLRIYLFFKGFHSVQCARVAHFWWNQPNGSGRWIALALQSEMSDAFGVDIHPAARWGRGITMDHGTGCVIGETAVIGDNVYIMHDVTLGATGASLHHARRTEMAGMGTSLDHDRHPKIGRGAFLACKSTVLGNIQVGAGATALVNKPVPAGYTAVGSPARMLPPKPNQTKAAPSGAPLPLDTSYVVFGQGMGI</sequence>
<name>A0A0D3IFX4_EMIH1</name>
<dbReference type="GO" id="GO:0009001">
    <property type="term" value="F:serine O-acetyltransferase activity"/>
    <property type="evidence" value="ECO:0007669"/>
    <property type="project" value="InterPro"/>
</dbReference>
<proteinExistence type="predicted"/>
<evidence type="ECO:0000256" key="2">
    <source>
        <dbReference type="ARBA" id="ARBA00022679"/>
    </source>
</evidence>
<evidence type="ECO:0000256" key="1">
    <source>
        <dbReference type="ARBA" id="ARBA00022605"/>
    </source>
</evidence>
<dbReference type="InterPro" id="IPR010493">
    <property type="entry name" value="Ser_AcTrfase_N"/>
</dbReference>
<dbReference type="RefSeq" id="XP_005762588.1">
    <property type="nucleotide sequence ID" value="XM_005762531.1"/>
</dbReference>
<dbReference type="GO" id="GO:0005737">
    <property type="term" value="C:cytoplasm"/>
    <property type="evidence" value="ECO:0007669"/>
    <property type="project" value="InterPro"/>
</dbReference>
<accession>A0A0D3IFX4</accession>
<dbReference type="HOGENOM" id="CLU_051638_0_1_1"/>
<keyword evidence="6" id="KW-1185">Reference proteome</keyword>
<dbReference type="SUPFAM" id="SSF51161">
    <property type="entry name" value="Trimeric LpxA-like enzymes"/>
    <property type="match status" value="1"/>
</dbReference>
<dbReference type="GeneID" id="17256309"/>
<dbReference type="InterPro" id="IPR045304">
    <property type="entry name" value="LbH_SAT"/>
</dbReference>
<dbReference type="PaxDb" id="2903-EOD10159"/>
<dbReference type="InterPro" id="IPR011004">
    <property type="entry name" value="Trimer_LpxA-like_sf"/>
</dbReference>
<dbReference type="Pfam" id="PF06426">
    <property type="entry name" value="SATase_N"/>
    <property type="match status" value="1"/>
</dbReference>
<dbReference type="GO" id="GO:0006535">
    <property type="term" value="P:cysteine biosynthetic process from serine"/>
    <property type="evidence" value="ECO:0007669"/>
    <property type="project" value="InterPro"/>
</dbReference>